<dbReference type="Proteomes" id="UP000009168">
    <property type="component" value="Unassembled WGS sequence"/>
</dbReference>
<proteinExistence type="predicted"/>
<gene>
    <name evidence="3" type="ORF">TTHERM_00622810</name>
</gene>
<feature type="coiled-coil region" evidence="1">
    <location>
        <begin position="1011"/>
        <end position="1041"/>
    </location>
</feature>
<keyword evidence="1" id="KW-0175">Coiled coil</keyword>
<evidence type="ECO:0000313" key="4">
    <source>
        <dbReference type="Proteomes" id="UP000009168"/>
    </source>
</evidence>
<organism evidence="3 4">
    <name type="scientific">Tetrahymena thermophila (strain SB210)</name>
    <dbReference type="NCBI Taxonomy" id="312017"/>
    <lineage>
        <taxon>Eukaryota</taxon>
        <taxon>Sar</taxon>
        <taxon>Alveolata</taxon>
        <taxon>Ciliophora</taxon>
        <taxon>Intramacronucleata</taxon>
        <taxon>Oligohymenophorea</taxon>
        <taxon>Hymenostomatida</taxon>
        <taxon>Tetrahymenina</taxon>
        <taxon>Tetrahymenidae</taxon>
        <taxon>Tetrahymena</taxon>
    </lineage>
</organism>
<feature type="region of interest" description="Disordered" evidence="2">
    <location>
        <begin position="82"/>
        <end position="119"/>
    </location>
</feature>
<reference evidence="4" key="1">
    <citation type="journal article" date="2006" name="PLoS Biol.">
        <title>Macronuclear genome sequence of the ciliate Tetrahymena thermophila, a model eukaryote.</title>
        <authorList>
            <person name="Eisen J.A."/>
            <person name="Coyne R.S."/>
            <person name="Wu M."/>
            <person name="Wu D."/>
            <person name="Thiagarajan M."/>
            <person name="Wortman J.R."/>
            <person name="Badger J.H."/>
            <person name="Ren Q."/>
            <person name="Amedeo P."/>
            <person name="Jones K.M."/>
            <person name="Tallon L.J."/>
            <person name="Delcher A.L."/>
            <person name="Salzberg S.L."/>
            <person name="Silva J.C."/>
            <person name="Haas B.J."/>
            <person name="Majoros W.H."/>
            <person name="Farzad M."/>
            <person name="Carlton J.M."/>
            <person name="Smith R.K. Jr."/>
            <person name="Garg J."/>
            <person name="Pearlman R.E."/>
            <person name="Karrer K.M."/>
            <person name="Sun L."/>
            <person name="Manning G."/>
            <person name="Elde N.C."/>
            <person name="Turkewitz A.P."/>
            <person name="Asai D.J."/>
            <person name="Wilkes D.E."/>
            <person name="Wang Y."/>
            <person name="Cai H."/>
            <person name="Collins K."/>
            <person name="Stewart B.A."/>
            <person name="Lee S.R."/>
            <person name="Wilamowska K."/>
            <person name="Weinberg Z."/>
            <person name="Ruzzo W.L."/>
            <person name="Wloga D."/>
            <person name="Gaertig J."/>
            <person name="Frankel J."/>
            <person name="Tsao C.-C."/>
            <person name="Gorovsky M.A."/>
            <person name="Keeling P.J."/>
            <person name="Waller R.F."/>
            <person name="Patron N.J."/>
            <person name="Cherry J.M."/>
            <person name="Stover N.A."/>
            <person name="Krieger C.J."/>
            <person name="del Toro C."/>
            <person name="Ryder H.F."/>
            <person name="Williamson S.C."/>
            <person name="Barbeau R.A."/>
            <person name="Hamilton E.P."/>
            <person name="Orias E."/>
        </authorList>
    </citation>
    <scope>NUCLEOTIDE SEQUENCE [LARGE SCALE GENOMIC DNA]</scope>
    <source>
        <strain evidence="4">SB210</strain>
    </source>
</reference>
<protein>
    <submittedName>
        <fullName evidence="3">Uncharacterized protein</fullName>
    </submittedName>
</protein>
<dbReference type="EMBL" id="GG662540">
    <property type="protein sequence ID" value="EAS02261.1"/>
    <property type="molecule type" value="Genomic_DNA"/>
</dbReference>
<evidence type="ECO:0000256" key="2">
    <source>
        <dbReference type="SAM" id="MobiDB-lite"/>
    </source>
</evidence>
<keyword evidence="4" id="KW-1185">Reference proteome</keyword>
<feature type="region of interest" description="Disordered" evidence="2">
    <location>
        <begin position="549"/>
        <end position="619"/>
    </location>
</feature>
<dbReference type="InParanoid" id="Q241A3"/>
<name>Q241A3_TETTS</name>
<dbReference type="GeneID" id="7822906"/>
<feature type="compositionally biased region" description="Basic and acidic residues" evidence="2">
    <location>
        <begin position="549"/>
        <end position="561"/>
    </location>
</feature>
<dbReference type="RefSeq" id="XP_001022506.1">
    <property type="nucleotide sequence ID" value="XM_001022506.1"/>
</dbReference>
<evidence type="ECO:0000256" key="1">
    <source>
        <dbReference type="SAM" id="Coils"/>
    </source>
</evidence>
<evidence type="ECO:0000313" key="3">
    <source>
        <dbReference type="EMBL" id="EAS02261.1"/>
    </source>
</evidence>
<feature type="compositionally biased region" description="Acidic residues" evidence="2">
    <location>
        <begin position="88"/>
        <end position="105"/>
    </location>
</feature>
<sequence length="1055" mass="125182">MKNKLDKDSKQDIKHQITYFQEVKNIVQKSKSKQQSRQFDEITFLNYLENYNPINQSSESDQCDENLYNENEIQNDENLEQKVQSDADSQDDQQLDQENLSDDQNDSAQNDQKDCEQELTQEQMNQNIEHQNNMQKQQDKQISDLKQKITFYQFMKQQILNILQKNDQDITNLKPITAADFTNEETYPENQMSIDSELSNQRFKTMSLINRFFSKYQHQLNLEYQEKLNNISSSSLEQGFENSKIKRKNVYPFYFSSQEIQILNYFEFSPNSVQKPDSFKKNLQQKLSEEKRLNFINLQFNKGVDKKLIQKIEDNELILDLIPSTIFTKVIDLNISTNNLLSILLAAKCLSQISNFNVLNIEGDNASMDQKNKSNYHNYLRLVFDSILQQRALQSLSLFNIPLFSQSFLASLQSIDLGQCYIDSLQLESYISEKDQQDLLKVIQCLPYLKSFQCQGLILDTKEKIELLNNILRKITCAKIVILQLPDNFDFLFEFQNIKFLEIHIGIGKQKLTNRKLENFFKSLSTSKNLKYLKFRFFLSIKKKKNLKKKEDNHEQEHDNQNEDDEIEEQQNQNNEDCDNQNDNEEEEDNEEDDYEKEEDEDEQNQNIDSDDDEIYFGRRKSSRRSRNYRVNYDDDEEEEEQVLCDDEINFQQSYKFFNYLNHLEDLQDVHFELELSQKLAESLTSFLKQSKNQKKFFLKSNEDFTDNTYYQAFLQEFQSLNSAKVDFKNIYEIIGNKKNLQNFHLKLRNYSIQYQQQGEKDNNYVLNIQQESLPLNNIGFNPIVFQLPNLVEFCYKTSNKNIDCYQQLSYLLSSLQKSENLQKIDLLINNEYSDDYQNRQKKQSEIEDIKRKNFNSKIHTLFSSLNDLSQLYTIKLSIELDEILLNSLSNFIQGNKNLKYLYLEGANSYWHASSVNLKGFAKLIWSLGKSQSLKLISFNKIFDFYGINQTQQQLLQDEIVIPLAKLIENKDRNLTTIELLQELKEDQIEIILNSLLASISPINIKFNYRITNSIRESENLQKLYDQYKDKNKEKNILDRNRNNWCDYDDDENYW</sequence>
<dbReference type="HOGENOM" id="CLU_289276_0_0_1"/>
<feature type="compositionally biased region" description="Acidic residues" evidence="2">
    <location>
        <begin position="576"/>
        <end position="615"/>
    </location>
</feature>
<accession>Q241A3</accession>
<dbReference type="AlphaFoldDB" id="Q241A3"/>
<dbReference type="KEGG" id="tet:TTHERM_00622810"/>